<organism evidence="2 3">
    <name type="scientific">Salarias fasciatus</name>
    <name type="common">Jewelled blenny</name>
    <name type="synonym">Blennius fasciatus</name>
    <dbReference type="NCBI Taxonomy" id="181472"/>
    <lineage>
        <taxon>Eukaryota</taxon>
        <taxon>Metazoa</taxon>
        <taxon>Chordata</taxon>
        <taxon>Craniata</taxon>
        <taxon>Vertebrata</taxon>
        <taxon>Euteleostomi</taxon>
        <taxon>Actinopterygii</taxon>
        <taxon>Neopterygii</taxon>
        <taxon>Teleostei</taxon>
        <taxon>Neoteleostei</taxon>
        <taxon>Acanthomorphata</taxon>
        <taxon>Ovalentaria</taxon>
        <taxon>Blenniimorphae</taxon>
        <taxon>Blenniiformes</taxon>
        <taxon>Blennioidei</taxon>
        <taxon>Blenniidae</taxon>
        <taxon>Salariinae</taxon>
        <taxon>Salarias</taxon>
    </lineage>
</organism>
<dbReference type="Ensembl" id="ENSSFAT00005057468.1">
    <property type="protein sequence ID" value="ENSSFAP00005055765.1"/>
    <property type="gene ID" value="ENSSFAG00005026407.1"/>
</dbReference>
<accession>A0A672JSC0</accession>
<proteinExistence type="predicted"/>
<keyword evidence="3" id="KW-1185">Reference proteome</keyword>
<feature type="region of interest" description="Disordered" evidence="1">
    <location>
        <begin position="57"/>
        <end position="77"/>
    </location>
</feature>
<dbReference type="AlphaFoldDB" id="A0A672JSC0"/>
<name>A0A672JSC0_SALFA</name>
<evidence type="ECO:0000256" key="1">
    <source>
        <dbReference type="SAM" id="MobiDB-lite"/>
    </source>
</evidence>
<dbReference type="InParanoid" id="A0A672JSC0"/>
<dbReference type="Proteomes" id="UP000472267">
    <property type="component" value="Unassembled WGS sequence"/>
</dbReference>
<protein>
    <submittedName>
        <fullName evidence="2">Uncharacterized protein</fullName>
    </submittedName>
</protein>
<evidence type="ECO:0000313" key="2">
    <source>
        <dbReference type="Ensembl" id="ENSSFAP00005055765.1"/>
    </source>
</evidence>
<sequence>HILYVIFLPAARCRAHAVMLPKQYEVELHEDRGKLSCRNCNKILDHTRNSTIKDHLSSASHLKRKSETPADVALKRQTTITTSLRRRTVAAEEREKQRRSVGPYDNRYRHSYLYLLEFTIRKKNRLSGLL</sequence>
<evidence type="ECO:0000313" key="3">
    <source>
        <dbReference type="Proteomes" id="UP000472267"/>
    </source>
</evidence>
<reference evidence="2" key="1">
    <citation type="submission" date="2025-08" db="UniProtKB">
        <authorList>
            <consortium name="Ensembl"/>
        </authorList>
    </citation>
    <scope>IDENTIFICATION</scope>
</reference>
<reference evidence="2" key="2">
    <citation type="submission" date="2025-09" db="UniProtKB">
        <authorList>
            <consortium name="Ensembl"/>
        </authorList>
    </citation>
    <scope>IDENTIFICATION</scope>
</reference>